<keyword evidence="3 7" id="KW-0812">Transmembrane</keyword>
<feature type="transmembrane region" description="Helical" evidence="7">
    <location>
        <begin position="12"/>
        <end position="37"/>
    </location>
</feature>
<evidence type="ECO:0000313" key="8">
    <source>
        <dbReference type="EMBL" id="KAJ7333792.1"/>
    </source>
</evidence>
<evidence type="ECO:0000256" key="5">
    <source>
        <dbReference type="ARBA" id="ARBA00023136"/>
    </source>
</evidence>
<feature type="transmembrane region" description="Helical" evidence="7">
    <location>
        <begin position="43"/>
        <end position="62"/>
    </location>
</feature>
<evidence type="ECO:0000313" key="9">
    <source>
        <dbReference type="Proteomes" id="UP001163046"/>
    </source>
</evidence>
<dbReference type="AlphaFoldDB" id="A0A9X0CGX8"/>
<proteinExistence type="inferred from homology"/>
<accession>A0A9X0CGX8</accession>
<name>A0A9X0CGX8_9CNID</name>
<feature type="transmembrane region" description="Helical" evidence="7">
    <location>
        <begin position="69"/>
        <end position="98"/>
    </location>
</feature>
<dbReference type="EMBL" id="MU827785">
    <property type="protein sequence ID" value="KAJ7333792.1"/>
    <property type="molecule type" value="Genomic_DNA"/>
</dbReference>
<evidence type="ECO:0000256" key="1">
    <source>
        <dbReference type="ARBA" id="ARBA00004141"/>
    </source>
</evidence>
<gene>
    <name evidence="8" type="ORF">OS493_015883</name>
</gene>
<evidence type="ECO:0000256" key="2">
    <source>
        <dbReference type="ARBA" id="ARBA00009565"/>
    </source>
</evidence>
<evidence type="ECO:0000256" key="6">
    <source>
        <dbReference type="SAM" id="MobiDB-lite"/>
    </source>
</evidence>
<comment type="subcellular location">
    <subcellularLocation>
        <location evidence="1">Membrane</location>
        <topology evidence="1">Multi-pass membrane protein</topology>
    </subcellularLocation>
</comment>
<dbReference type="Proteomes" id="UP001163046">
    <property type="component" value="Unassembled WGS sequence"/>
</dbReference>
<dbReference type="PANTHER" id="PTHR23320:SF130">
    <property type="entry name" value="TRANSMEMBRANE PROTEIN 212"/>
    <property type="match status" value="1"/>
</dbReference>
<keyword evidence="9" id="KW-1185">Reference proteome</keyword>
<dbReference type="PANTHER" id="PTHR23320">
    <property type="entry name" value="MEMBRANE-SPANNING 4-DOMAINS SUBFAMILY A MS4A -RELATED"/>
    <property type="match status" value="1"/>
</dbReference>
<dbReference type="Pfam" id="PF04103">
    <property type="entry name" value="CD20"/>
    <property type="match status" value="1"/>
</dbReference>
<keyword evidence="4 7" id="KW-1133">Transmembrane helix</keyword>
<organism evidence="8 9">
    <name type="scientific">Desmophyllum pertusum</name>
    <dbReference type="NCBI Taxonomy" id="174260"/>
    <lineage>
        <taxon>Eukaryota</taxon>
        <taxon>Metazoa</taxon>
        <taxon>Cnidaria</taxon>
        <taxon>Anthozoa</taxon>
        <taxon>Hexacorallia</taxon>
        <taxon>Scleractinia</taxon>
        <taxon>Caryophylliina</taxon>
        <taxon>Caryophylliidae</taxon>
        <taxon>Desmophyllum</taxon>
    </lineage>
</organism>
<feature type="compositionally biased region" description="Low complexity" evidence="6">
    <location>
        <begin position="245"/>
        <end position="254"/>
    </location>
</feature>
<feature type="region of interest" description="Disordered" evidence="6">
    <location>
        <begin position="231"/>
        <end position="254"/>
    </location>
</feature>
<protein>
    <submittedName>
        <fullName evidence="8">Uncharacterized protein</fullName>
    </submittedName>
</protein>
<keyword evidence="5 7" id="KW-0472">Membrane</keyword>
<evidence type="ECO:0000256" key="3">
    <source>
        <dbReference type="ARBA" id="ARBA00022692"/>
    </source>
</evidence>
<comment type="caution">
    <text evidence="8">The sequence shown here is derived from an EMBL/GenBank/DDBJ whole genome shotgun (WGS) entry which is preliminary data.</text>
</comment>
<dbReference type="OrthoDB" id="5975275at2759"/>
<feature type="transmembrane region" description="Helical" evidence="7">
    <location>
        <begin position="140"/>
        <end position="163"/>
    </location>
</feature>
<comment type="similarity">
    <text evidence="2">Belongs to the MS4A family.</text>
</comment>
<sequence>MSNLVEVGLAKSTGFIGIAAGLCGLGNSICGFIWLGYNGYGGHGLWSGFGLIFAAILGICVWRYRNKNVLIFFMVGCIILVIVVGVQTIIAALGYILWRLFREATDCQTVYGKCRCRSSDGGQIPLDLETCDAISSIDGMFLAMTIFSALGTIISLAGSIVGCMGTCCARNQQPGAVVVVQQPSGTQSSVLYTSQYPAEGYPAQYPQAQPGQYPAQQYGQQYPQAQVVQYPPPQYSAAPGGGENPGAEALPPKA</sequence>
<reference evidence="8" key="1">
    <citation type="submission" date="2023-01" db="EMBL/GenBank/DDBJ databases">
        <title>Genome assembly of the deep-sea coral Lophelia pertusa.</title>
        <authorList>
            <person name="Herrera S."/>
            <person name="Cordes E."/>
        </authorList>
    </citation>
    <scope>NUCLEOTIDE SEQUENCE</scope>
    <source>
        <strain evidence="8">USNM1676648</strain>
        <tissue evidence="8">Polyp</tissue>
    </source>
</reference>
<dbReference type="GO" id="GO:0016020">
    <property type="term" value="C:membrane"/>
    <property type="evidence" value="ECO:0007669"/>
    <property type="project" value="UniProtKB-SubCell"/>
</dbReference>
<dbReference type="InterPro" id="IPR030417">
    <property type="entry name" value="MS4A"/>
</dbReference>
<evidence type="ECO:0000256" key="4">
    <source>
        <dbReference type="ARBA" id="ARBA00022989"/>
    </source>
</evidence>
<evidence type="ECO:0000256" key="7">
    <source>
        <dbReference type="SAM" id="Phobius"/>
    </source>
</evidence>
<dbReference type="InterPro" id="IPR007237">
    <property type="entry name" value="CD20-like"/>
</dbReference>